<comment type="caution">
    <text evidence="4">The sequence shown here is derived from an EMBL/GenBank/DDBJ whole genome shotgun (WGS) entry which is preliminary data.</text>
</comment>
<name>A0A938Y6F4_9ACTN</name>
<reference evidence="4" key="1">
    <citation type="submission" date="2021-01" db="EMBL/GenBank/DDBJ databases">
        <title>YIM 132084 draft genome.</title>
        <authorList>
            <person name="An D."/>
        </authorList>
    </citation>
    <scope>NUCLEOTIDE SEQUENCE</scope>
    <source>
        <strain evidence="4">YIM 132084</strain>
    </source>
</reference>
<dbReference type="EMBL" id="JAERWK010000007">
    <property type="protein sequence ID" value="MBM9466650.1"/>
    <property type="molecule type" value="Genomic_DNA"/>
</dbReference>
<protein>
    <submittedName>
        <fullName evidence="4">Aminotransferase class III-fold pyridoxal phosphate-dependent enzyme</fullName>
    </submittedName>
</protein>
<organism evidence="4 5">
    <name type="scientific">Nakamurella leprariae</name>
    <dbReference type="NCBI Taxonomy" id="2803911"/>
    <lineage>
        <taxon>Bacteria</taxon>
        <taxon>Bacillati</taxon>
        <taxon>Actinomycetota</taxon>
        <taxon>Actinomycetes</taxon>
        <taxon>Nakamurellales</taxon>
        <taxon>Nakamurellaceae</taxon>
        <taxon>Nakamurella</taxon>
    </lineage>
</organism>
<dbReference type="AlphaFoldDB" id="A0A938Y6F4"/>
<dbReference type="InterPro" id="IPR005814">
    <property type="entry name" value="Aminotrans_3"/>
</dbReference>
<dbReference type="GO" id="GO:0008483">
    <property type="term" value="F:transaminase activity"/>
    <property type="evidence" value="ECO:0007669"/>
    <property type="project" value="UniProtKB-KW"/>
</dbReference>
<dbReference type="SUPFAM" id="SSF53383">
    <property type="entry name" value="PLP-dependent transferases"/>
    <property type="match status" value="1"/>
</dbReference>
<dbReference type="Proteomes" id="UP000663792">
    <property type="component" value="Unassembled WGS sequence"/>
</dbReference>
<dbReference type="RefSeq" id="WP_205259614.1">
    <property type="nucleotide sequence ID" value="NZ_JAERWK010000007.1"/>
</dbReference>
<proteinExistence type="predicted"/>
<keyword evidence="5" id="KW-1185">Reference proteome</keyword>
<dbReference type="InterPro" id="IPR015422">
    <property type="entry name" value="PyrdxlP-dep_Trfase_small"/>
</dbReference>
<gene>
    <name evidence="4" type="ORF">JL106_05060</name>
</gene>
<dbReference type="PANTHER" id="PTHR11986:SF79">
    <property type="entry name" value="ACETYLORNITHINE AMINOTRANSFERASE, MITOCHONDRIAL"/>
    <property type="match status" value="1"/>
</dbReference>
<keyword evidence="3" id="KW-0808">Transferase</keyword>
<dbReference type="GO" id="GO:0030170">
    <property type="term" value="F:pyridoxal phosphate binding"/>
    <property type="evidence" value="ECO:0007669"/>
    <property type="project" value="InterPro"/>
</dbReference>
<evidence type="ECO:0000256" key="2">
    <source>
        <dbReference type="ARBA" id="ARBA00022576"/>
    </source>
</evidence>
<accession>A0A938Y6F4</accession>
<dbReference type="Pfam" id="PF00202">
    <property type="entry name" value="Aminotran_3"/>
    <property type="match status" value="1"/>
</dbReference>
<dbReference type="InterPro" id="IPR050103">
    <property type="entry name" value="Class-III_PLP-dep_AT"/>
</dbReference>
<dbReference type="Gene3D" id="3.90.1150.10">
    <property type="entry name" value="Aspartate Aminotransferase, domain 1"/>
    <property type="match status" value="1"/>
</dbReference>
<comment type="cofactor">
    <cofactor evidence="1">
        <name>pyridoxal 5'-phosphate</name>
        <dbReference type="ChEBI" id="CHEBI:597326"/>
    </cofactor>
</comment>
<dbReference type="InterPro" id="IPR015424">
    <property type="entry name" value="PyrdxlP-dep_Trfase"/>
</dbReference>
<sequence length="124" mass="12743">MIERDGSAAGAATLGAQLTDRLRDIADRCDLVVDVRGRGLLQGIELAAPDGTISADDLGRAVTAACLERGLHINLLQVPGAGGVMRIAPPLTIEEADLHRGLDVLDAALLEVAEATEVTVGVPA</sequence>
<evidence type="ECO:0000313" key="5">
    <source>
        <dbReference type="Proteomes" id="UP000663792"/>
    </source>
</evidence>
<keyword evidence="2 4" id="KW-0032">Aminotransferase</keyword>
<dbReference type="GO" id="GO:0042802">
    <property type="term" value="F:identical protein binding"/>
    <property type="evidence" value="ECO:0007669"/>
    <property type="project" value="TreeGrafter"/>
</dbReference>
<evidence type="ECO:0000256" key="3">
    <source>
        <dbReference type="ARBA" id="ARBA00022679"/>
    </source>
</evidence>
<evidence type="ECO:0000256" key="1">
    <source>
        <dbReference type="ARBA" id="ARBA00001933"/>
    </source>
</evidence>
<dbReference type="PANTHER" id="PTHR11986">
    <property type="entry name" value="AMINOTRANSFERASE CLASS III"/>
    <property type="match status" value="1"/>
</dbReference>
<evidence type="ECO:0000313" key="4">
    <source>
        <dbReference type="EMBL" id="MBM9466650.1"/>
    </source>
</evidence>